<proteinExistence type="predicted"/>
<accession>A0A6L2LU78</accession>
<name>A0A6L2LU78_TANCI</name>
<dbReference type="EMBL" id="BKCJ010004893">
    <property type="protein sequence ID" value="GEU63695.1"/>
    <property type="molecule type" value="Genomic_DNA"/>
</dbReference>
<gene>
    <name evidence="1" type="ORF">Tci_035673</name>
</gene>
<reference evidence="1" key="1">
    <citation type="journal article" date="2019" name="Sci. Rep.">
        <title>Draft genome of Tanacetum cinerariifolium, the natural source of mosquito coil.</title>
        <authorList>
            <person name="Yamashiro T."/>
            <person name="Shiraishi A."/>
            <person name="Satake H."/>
            <person name="Nakayama K."/>
        </authorList>
    </citation>
    <scope>NUCLEOTIDE SEQUENCE</scope>
</reference>
<organism evidence="1">
    <name type="scientific">Tanacetum cinerariifolium</name>
    <name type="common">Dalmatian daisy</name>
    <name type="synonym">Chrysanthemum cinerariifolium</name>
    <dbReference type="NCBI Taxonomy" id="118510"/>
    <lineage>
        <taxon>Eukaryota</taxon>
        <taxon>Viridiplantae</taxon>
        <taxon>Streptophyta</taxon>
        <taxon>Embryophyta</taxon>
        <taxon>Tracheophyta</taxon>
        <taxon>Spermatophyta</taxon>
        <taxon>Magnoliopsida</taxon>
        <taxon>eudicotyledons</taxon>
        <taxon>Gunneridae</taxon>
        <taxon>Pentapetalae</taxon>
        <taxon>asterids</taxon>
        <taxon>campanulids</taxon>
        <taxon>Asterales</taxon>
        <taxon>Asteraceae</taxon>
        <taxon>Asteroideae</taxon>
        <taxon>Anthemideae</taxon>
        <taxon>Anthemidinae</taxon>
        <taxon>Tanacetum</taxon>
    </lineage>
</organism>
<comment type="caution">
    <text evidence="1">The sequence shown here is derived from an EMBL/GenBank/DDBJ whole genome shotgun (WGS) entry which is preliminary data.</text>
</comment>
<protein>
    <recommendedName>
        <fullName evidence="2">Reverse transcriptase domain-containing protein</fullName>
    </recommendedName>
</protein>
<sequence length="99" mass="11317">MAGENNDNFTMEQYLTLIQGNQASGVVKPEIRGNVNFKIKNKFMRELREDTFTGNKNDDAYEHVERILDIVNLFNISRVTHDAVMLRVFPITLTGAAKK</sequence>
<evidence type="ECO:0000313" key="1">
    <source>
        <dbReference type="EMBL" id="GEU63695.1"/>
    </source>
</evidence>
<dbReference type="AlphaFoldDB" id="A0A6L2LU78"/>
<evidence type="ECO:0008006" key="2">
    <source>
        <dbReference type="Google" id="ProtNLM"/>
    </source>
</evidence>